<dbReference type="SUPFAM" id="SSF56601">
    <property type="entry name" value="beta-lactamase/transpeptidase-like"/>
    <property type="match status" value="1"/>
</dbReference>
<protein>
    <submittedName>
        <fullName evidence="4">Beta-lactamase class penicillin binding protein</fullName>
    </submittedName>
</protein>
<dbReference type="Pfam" id="PF00144">
    <property type="entry name" value="Beta-lactamase"/>
    <property type="match status" value="1"/>
</dbReference>
<dbReference type="Proteomes" id="UP000017559">
    <property type="component" value="Unassembled WGS sequence"/>
</dbReference>
<comment type="caution">
    <text evidence="4">The sequence shown here is derived from an EMBL/GenBank/DDBJ whole genome shotgun (WGS) entry which is preliminary data.</text>
</comment>
<gene>
    <name evidence="4" type="ORF">Moror_4904</name>
</gene>
<feature type="chain" id="PRO_5004712569" evidence="2">
    <location>
        <begin position="20"/>
        <end position="591"/>
    </location>
</feature>
<dbReference type="Gene3D" id="3.40.710.10">
    <property type="entry name" value="DD-peptidase/beta-lactamase superfamily"/>
    <property type="match status" value="1"/>
</dbReference>
<keyword evidence="2" id="KW-0732">Signal</keyword>
<dbReference type="EMBL" id="AWSO01001531">
    <property type="protein sequence ID" value="ESK83479.1"/>
    <property type="molecule type" value="Genomic_DNA"/>
</dbReference>
<dbReference type="InterPro" id="IPR012338">
    <property type="entry name" value="Beta-lactam/transpept-like"/>
</dbReference>
<feature type="signal peptide" evidence="2">
    <location>
        <begin position="1"/>
        <end position="19"/>
    </location>
</feature>
<dbReference type="InterPro" id="IPR001466">
    <property type="entry name" value="Beta-lactam-related"/>
</dbReference>
<comment type="similarity">
    <text evidence="1">Belongs to the peptidase S12 family.</text>
</comment>
<dbReference type="AlphaFoldDB" id="V2XVP3"/>
<accession>V2XVP3</accession>
<reference evidence="4 5" key="1">
    <citation type="journal article" date="2014" name="BMC Genomics">
        <title>Genome and secretome analysis of the hemibiotrophic fungal pathogen, Moniliophthora roreri, which causes frosty pod rot disease of cacao: mechanisms of the biotrophic and necrotrophic phases.</title>
        <authorList>
            <person name="Meinhardt L.W."/>
            <person name="Costa G.G.L."/>
            <person name="Thomazella D.P.T."/>
            <person name="Teixeira P.J.P.L."/>
            <person name="Carazzolle M.F."/>
            <person name="Schuster S.C."/>
            <person name="Carlson J.E."/>
            <person name="Guiltinan M.J."/>
            <person name="Mieczkowski P."/>
            <person name="Farmer A."/>
            <person name="Ramaraj T."/>
            <person name="Crozier J."/>
            <person name="Davis R.E."/>
            <person name="Shao J."/>
            <person name="Melnick R.L."/>
            <person name="Pereira G.A.G."/>
            <person name="Bailey B.A."/>
        </authorList>
    </citation>
    <scope>NUCLEOTIDE SEQUENCE [LARGE SCALE GENOMIC DNA]</scope>
    <source>
        <strain evidence="4 5">MCA 2997</strain>
    </source>
</reference>
<organism evidence="4 5">
    <name type="scientific">Moniliophthora roreri (strain MCA 2997)</name>
    <name type="common">Cocoa frosty pod rot fungus</name>
    <name type="synonym">Crinipellis roreri</name>
    <dbReference type="NCBI Taxonomy" id="1381753"/>
    <lineage>
        <taxon>Eukaryota</taxon>
        <taxon>Fungi</taxon>
        <taxon>Dikarya</taxon>
        <taxon>Basidiomycota</taxon>
        <taxon>Agaricomycotina</taxon>
        <taxon>Agaricomycetes</taxon>
        <taxon>Agaricomycetidae</taxon>
        <taxon>Agaricales</taxon>
        <taxon>Marasmiineae</taxon>
        <taxon>Marasmiaceae</taxon>
        <taxon>Moniliophthora</taxon>
    </lineage>
</organism>
<name>V2XVP3_MONRO</name>
<dbReference type="HOGENOM" id="CLU_020027_14_0_1"/>
<evidence type="ECO:0000313" key="5">
    <source>
        <dbReference type="Proteomes" id="UP000017559"/>
    </source>
</evidence>
<evidence type="ECO:0000256" key="1">
    <source>
        <dbReference type="ARBA" id="ARBA00038215"/>
    </source>
</evidence>
<dbReference type="PANTHER" id="PTHR46825">
    <property type="entry name" value="D-ALANYL-D-ALANINE-CARBOXYPEPTIDASE/ENDOPEPTIDASE AMPH"/>
    <property type="match status" value="1"/>
</dbReference>
<dbReference type="InterPro" id="IPR050491">
    <property type="entry name" value="AmpC-like"/>
</dbReference>
<dbReference type="OrthoDB" id="5946976at2759"/>
<feature type="domain" description="Beta-lactamase-related" evidence="3">
    <location>
        <begin position="36"/>
        <end position="388"/>
    </location>
</feature>
<evidence type="ECO:0000256" key="2">
    <source>
        <dbReference type="SAM" id="SignalP"/>
    </source>
</evidence>
<proteinExistence type="inferred from homology"/>
<dbReference type="PANTHER" id="PTHR46825:SF15">
    <property type="entry name" value="BETA-LACTAMASE-RELATED DOMAIN-CONTAINING PROTEIN"/>
    <property type="match status" value="1"/>
</dbReference>
<sequence>MRTLFSLAASSFLLSSVVAQNSTSTSPILSSQVDTFIQDLLKEWGTPGGVSVAVVRLGSSGSWEVETKGYGVAKLQDGSNFTADTVLSIGSNSKLFNVVATGLLISNESVTPRIDWKTKIGSVIPQWEIADSYASEKASIIDLMSHRTGLPRHDFMYRRSDTLPSMMERMKFLKPSTEFRELFQYNNIMYGVLSYLPEALSTKTTLARYVKQHVFDALGMNATTYSFDVADASGNLADGICRENFSLATGLPGTGTPRFMPYWFKDGGEDGNFMAGAGGVISSANDMAIWLQTLLLWGKHPQTGEVVIPEEVLRTVASGVTVTDSGLEGIPAAQAVLSPLVYGGGQIASSYRGHNVIEHGGDVGGAHSQVTRLPFDNIGVAVLTNDDDIGPIIREMIKYRLIDEALGLEPYDWDSIIKNASGLAVPTDNSSRPTNASDPSIDFTNLAGTYNNPGYGNFTFCLISEEPTESCRELVANTSTLLPGAINTTVPTLLAKTDAVFAEYVALTHSDGNKFDIAAMLSFPTNNPEQPFWAKVLTVPGFVVEFAATDDGIGMAVNGGFWGAGTGVPDPTGDSLEERAEVWFRQVALST</sequence>
<evidence type="ECO:0000313" key="4">
    <source>
        <dbReference type="EMBL" id="ESK83479.1"/>
    </source>
</evidence>
<evidence type="ECO:0000259" key="3">
    <source>
        <dbReference type="Pfam" id="PF00144"/>
    </source>
</evidence>
<dbReference type="KEGG" id="mrr:Moror_4904"/>
<keyword evidence="5" id="KW-1185">Reference proteome</keyword>